<feature type="domain" description="N-acetyltransferase" evidence="1">
    <location>
        <begin position="6"/>
        <end position="146"/>
    </location>
</feature>
<sequence length="149" mass="17629">MEWNIKEFNELPNDELYELLKARIDVFVVEQNCPYPELDNYDQQSLHYYLKVNNEIAAIVRLLPKGLKYKNAASIGRVMVVKKFRGNGYAKELMLKAIDYISNEWGTDKIKIQAQVYLREFYGSLGFEQISEEYLEDDIPHIDMLRIRK</sequence>
<dbReference type="Gene3D" id="3.40.630.30">
    <property type="match status" value="1"/>
</dbReference>
<dbReference type="InterPro" id="IPR000182">
    <property type="entry name" value="GNAT_dom"/>
</dbReference>
<dbReference type="EMBL" id="WOCA01000014">
    <property type="protein sequence ID" value="MUK89761.1"/>
    <property type="molecule type" value="Genomic_DNA"/>
</dbReference>
<evidence type="ECO:0000259" key="1">
    <source>
        <dbReference type="PROSITE" id="PS51186"/>
    </source>
</evidence>
<dbReference type="Proteomes" id="UP000469125">
    <property type="component" value="Unassembled WGS sequence"/>
</dbReference>
<accession>A0A6N8FKR8</accession>
<dbReference type="RefSeq" id="WP_155669903.1">
    <property type="nucleotide sequence ID" value="NZ_WOCA01000014.1"/>
</dbReference>
<keyword evidence="2" id="KW-0808">Transferase</keyword>
<gene>
    <name evidence="2" type="ORF">GMD78_15430</name>
</gene>
<organism evidence="2 3">
    <name type="scientific">Ornithinibacillus caprae</name>
    <dbReference type="NCBI Taxonomy" id="2678566"/>
    <lineage>
        <taxon>Bacteria</taxon>
        <taxon>Bacillati</taxon>
        <taxon>Bacillota</taxon>
        <taxon>Bacilli</taxon>
        <taxon>Bacillales</taxon>
        <taxon>Bacillaceae</taxon>
        <taxon>Ornithinibacillus</taxon>
    </lineage>
</organism>
<dbReference type="SUPFAM" id="SSF55729">
    <property type="entry name" value="Acyl-CoA N-acyltransferases (Nat)"/>
    <property type="match status" value="1"/>
</dbReference>
<dbReference type="InterPro" id="IPR016181">
    <property type="entry name" value="Acyl_CoA_acyltransferase"/>
</dbReference>
<keyword evidence="3" id="KW-1185">Reference proteome</keyword>
<dbReference type="CDD" id="cd04301">
    <property type="entry name" value="NAT_SF"/>
    <property type="match status" value="1"/>
</dbReference>
<proteinExistence type="predicted"/>
<dbReference type="AlphaFoldDB" id="A0A6N8FKR8"/>
<dbReference type="PROSITE" id="PS51186">
    <property type="entry name" value="GNAT"/>
    <property type="match status" value="1"/>
</dbReference>
<reference evidence="2 3" key="1">
    <citation type="submission" date="2019-11" db="EMBL/GenBank/DDBJ databases">
        <authorList>
            <person name="Li X."/>
        </authorList>
    </citation>
    <scope>NUCLEOTIDE SEQUENCE [LARGE SCALE GENOMIC DNA]</scope>
    <source>
        <strain evidence="2 3">L9</strain>
    </source>
</reference>
<comment type="caution">
    <text evidence="2">The sequence shown here is derived from an EMBL/GenBank/DDBJ whole genome shotgun (WGS) entry which is preliminary data.</text>
</comment>
<dbReference type="GO" id="GO:0016747">
    <property type="term" value="F:acyltransferase activity, transferring groups other than amino-acyl groups"/>
    <property type="evidence" value="ECO:0007669"/>
    <property type="project" value="InterPro"/>
</dbReference>
<evidence type="ECO:0000313" key="2">
    <source>
        <dbReference type="EMBL" id="MUK89761.1"/>
    </source>
</evidence>
<protein>
    <submittedName>
        <fullName evidence="2">GNAT family N-acetyltransferase</fullName>
    </submittedName>
</protein>
<evidence type="ECO:0000313" key="3">
    <source>
        <dbReference type="Proteomes" id="UP000469125"/>
    </source>
</evidence>
<name>A0A6N8FKR8_9BACI</name>
<dbReference type="Pfam" id="PF13673">
    <property type="entry name" value="Acetyltransf_10"/>
    <property type="match status" value="1"/>
</dbReference>